<dbReference type="InterPro" id="IPR036162">
    <property type="entry name" value="Resolvase-like_N_sf"/>
</dbReference>
<evidence type="ECO:0000256" key="2">
    <source>
        <dbReference type="ARBA" id="ARBA00023125"/>
    </source>
</evidence>
<accession>A0A443LQX9</accession>
<evidence type="ECO:0000256" key="3">
    <source>
        <dbReference type="ARBA" id="ARBA00023172"/>
    </source>
</evidence>
<evidence type="ECO:0000259" key="6">
    <source>
        <dbReference type="PROSITE" id="PS51736"/>
    </source>
</evidence>
<dbReference type="PROSITE" id="PS00397">
    <property type="entry name" value="RECOMBINASES_1"/>
    <property type="match status" value="1"/>
</dbReference>
<gene>
    <name evidence="7" type="ORF">EOW66_11365</name>
</gene>
<dbReference type="InterPro" id="IPR006119">
    <property type="entry name" value="Resolv_N"/>
</dbReference>
<sequence length="205" mass="22777">MTARRAAIYARVSTGEQTPENQLLRLREVAARAGWTVAREYVETASGATSRRPGLDAMIADAQRRRFDVVMAWDVSRLGRSLRDLVDLFETLRTVGCDLFLEQQALDTSTPAGRALLQMSGVFAEFERAMIVERTRAGMARARASGKRIGRPPASDNLVQSIRALRARGVGMDRIARELKCGKSLSFRVCQAFDAEQKQEELEAT</sequence>
<dbReference type="InterPro" id="IPR006118">
    <property type="entry name" value="Recombinase_CS"/>
</dbReference>
<keyword evidence="8" id="KW-1185">Reference proteome</keyword>
<evidence type="ECO:0000313" key="8">
    <source>
        <dbReference type="Proteomes" id="UP000288071"/>
    </source>
</evidence>
<evidence type="ECO:0000256" key="1">
    <source>
        <dbReference type="ARBA" id="ARBA00022908"/>
    </source>
</evidence>
<dbReference type="GO" id="GO:0003677">
    <property type="term" value="F:DNA binding"/>
    <property type="evidence" value="ECO:0007669"/>
    <property type="project" value="UniProtKB-KW"/>
</dbReference>
<evidence type="ECO:0000256" key="5">
    <source>
        <dbReference type="PROSITE-ProRule" id="PRU10137"/>
    </source>
</evidence>
<dbReference type="InterPro" id="IPR050639">
    <property type="entry name" value="SSR_resolvase"/>
</dbReference>
<keyword evidence="3" id="KW-0233">DNA recombination</keyword>
<dbReference type="AlphaFoldDB" id="A0A443LQX9"/>
<proteinExistence type="predicted"/>
<dbReference type="RefSeq" id="WP_128156472.1">
    <property type="nucleotide sequence ID" value="NZ_JBHSOM010000026.1"/>
</dbReference>
<reference evidence="8" key="1">
    <citation type="submission" date="2019-01" db="EMBL/GenBank/DDBJ databases">
        <title>Sinorhodobacter populi sp. nov. isolated from the symptomatic bark tissue of Populus euramericana canker.</title>
        <authorList>
            <person name="Li Y."/>
        </authorList>
    </citation>
    <scope>NUCLEOTIDE SEQUENCE [LARGE SCALE GENOMIC DNA]</scope>
    <source>
        <strain evidence="8">CGMCC 1.12963</strain>
    </source>
</reference>
<dbReference type="SMART" id="SM00857">
    <property type="entry name" value="Resolvase"/>
    <property type="match status" value="1"/>
</dbReference>
<reference evidence="7 8" key="2">
    <citation type="submission" date="2019-01" db="EMBL/GenBank/DDBJ databases">
        <title>Sinorhodobacter populi sp. nov. isolated from the symptomatic bark tissue of Populus euramericana canker.</title>
        <authorList>
            <person name="Xu G."/>
        </authorList>
    </citation>
    <scope>NUCLEOTIDE SEQUENCE [LARGE SCALE GENOMIC DNA]</scope>
    <source>
        <strain evidence="7 8">CGMCC 1.12963</strain>
    </source>
</reference>
<evidence type="ECO:0000256" key="4">
    <source>
        <dbReference type="PIRSR" id="PIRSR606118-50"/>
    </source>
</evidence>
<feature type="domain" description="Resolvase/invertase-type recombinase catalytic" evidence="6">
    <location>
        <begin position="5"/>
        <end position="146"/>
    </location>
</feature>
<name>A0A443LQX9_9RHOB</name>
<dbReference type="Pfam" id="PF00239">
    <property type="entry name" value="Resolvase"/>
    <property type="match status" value="1"/>
</dbReference>
<dbReference type="Proteomes" id="UP000288071">
    <property type="component" value="Unassembled WGS sequence"/>
</dbReference>
<dbReference type="CDD" id="cd03768">
    <property type="entry name" value="SR_ResInv"/>
    <property type="match status" value="1"/>
</dbReference>
<dbReference type="GO" id="GO:0000150">
    <property type="term" value="F:DNA strand exchange activity"/>
    <property type="evidence" value="ECO:0007669"/>
    <property type="project" value="InterPro"/>
</dbReference>
<evidence type="ECO:0000313" key="7">
    <source>
        <dbReference type="EMBL" id="RWR51575.1"/>
    </source>
</evidence>
<keyword evidence="1" id="KW-0229">DNA integration</keyword>
<dbReference type="Gene3D" id="3.40.50.1390">
    <property type="entry name" value="Resolvase, N-terminal catalytic domain"/>
    <property type="match status" value="1"/>
</dbReference>
<comment type="caution">
    <text evidence="7">The sequence shown here is derived from an EMBL/GenBank/DDBJ whole genome shotgun (WGS) entry which is preliminary data.</text>
</comment>
<keyword evidence="2" id="KW-0238">DNA-binding</keyword>
<dbReference type="PROSITE" id="PS51736">
    <property type="entry name" value="RECOMBINASES_3"/>
    <property type="match status" value="1"/>
</dbReference>
<dbReference type="EMBL" id="SAVA01000006">
    <property type="protein sequence ID" value="RWR51575.1"/>
    <property type="molecule type" value="Genomic_DNA"/>
</dbReference>
<organism evidence="7 8">
    <name type="scientific">Paenirhodobacter huangdaonensis</name>
    <dbReference type="NCBI Taxonomy" id="2501515"/>
    <lineage>
        <taxon>Bacteria</taxon>
        <taxon>Pseudomonadati</taxon>
        <taxon>Pseudomonadota</taxon>
        <taxon>Alphaproteobacteria</taxon>
        <taxon>Rhodobacterales</taxon>
        <taxon>Rhodobacter group</taxon>
        <taxon>Paenirhodobacter</taxon>
    </lineage>
</organism>
<dbReference type="PANTHER" id="PTHR30461:SF23">
    <property type="entry name" value="DNA RECOMBINASE-RELATED"/>
    <property type="match status" value="1"/>
</dbReference>
<dbReference type="GO" id="GO:0015074">
    <property type="term" value="P:DNA integration"/>
    <property type="evidence" value="ECO:0007669"/>
    <property type="project" value="UniProtKB-KW"/>
</dbReference>
<dbReference type="SUPFAM" id="SSF53041">
    <property type="entry name" value="Resolvase-like"/>
    <property type="match status" value="1"/>
</dbReference>
<dbReference type="PANTHER" id="PTHR30461">
    <property type="entry name" value="DNA-INVERTASE FROM LAMBDOID PROPHAGE"/>
    <property type="match status" value="1"/>
</dbReference>
<feature type="active site" description="O-(5'-phospho-DNA)-serine intermediate" evidence="4 5">
    <location>
        <position position="13"/>
    </location>
</feature>
<protein>
    <submittedName>
        <fullName evidence="7">Recombinase family protein</fullName>
    </submittedName>
</protein>